<sequence>MSESCVLGVLGDGNNGEFRVIENDVRHSHTGQGKLDEIAVGKHGQDQKKQFAREASEAGDEVKDSSRRGAVV</sequence>
<evidence type="ECO:0000256" key="1">
    <source>
        <dbReference type="SAM" id="MobiDB-lite"/>
    </source>
</evidence>
<dbReference type="AlphaFoldDB" id="A0A0D2CD37"/>
<dbReference type="VEuPathDB" id="FungiDB:PV07_07924"/>
<feature type="region of interest" description="Disordered" evidence="1">
    <location>
        <begin position="28"/>
        <end position="72"/>
    </location>
</feature>
<protein>
    <submittedName>
        <fullName evidence="2">Uncharacterized protein</fullName>
    </submittedName>
</protein>
<dbReference type="RefSeq" id="XP_016248461.1">
    <property type="nucleotide sequence ID" value="XM_016395042.1"/>
</dbReference>
<keyword evidence="3" id="KW-1185">Reference proteome</keyword>
<dbReference type="GeneID" id="27347118"/>
<gene>
    <name evidence="2" type="ORF">PV07_07924</name>
</gene>
<evidence type="ECO:0000313" key="2">
    <source>
        <dbReference type="EMBL" id="KIW28245.1"/>
    </source>
</evidence>
<accession>A0A0D2CD37</accession>
<dbReference type="Proteomes" id="UP000054466">
    <property type="component" value="Unassembled WGS sequence"/>
</dbReference>
<name>A0A0D2CD37_9EURO</name>
<reference evidence="2 3" key="1">
    <citation type="submission" date="2015-01" db="EMBL/GenBank/DDBJ databases">
        <title>The Genome Sequence of Cladophialophora immunda CBS83496.</title>
        <authorList>
            <consortium name="The Broad Institute Genomics Platform"/>
            <person name="Cuomo C."/>
            <person name="de Hoog S."/>
            <person name="Gorbushina A."/>
            <person name="Stielow B."/>
            <person name="Teixiera M."/>
            <person name="Abouelleil A."/>
            <person name="Chapman S.B."/>
            <person name="Priest M."/>
            <person name="Young S.K."/>
            <person name="Wortman J."/>
            <person name="Nusbaum C."/>
            <person name="Birren B."/>
        </authorList>
    </citation>
    <scope>NUCLEOTIDE SEQUENCE [LARGE SCALE GENOMIC DNA]</scope>
    <source>
        <strain evidence="2 3">CBS 83496</strain>
    </source>
</reference>
<proteinExistence type="predicted"/>
<dbReference type="HOGENOM" id="CLU_2722021_0_0_1"/>
<feature type="compositionally biased region" description="Basic and acidic residues" evidence="1">
    <location>
        <begin position="34"/>
        <end position="72"/>
    </location>
</feature>
<dbReference type="EMBL" id="KN847043">
    <property type="protein sequence ID" value="KIW28245.1"/>
    <property type="molecule type" value="Genomic_DNA"/>
</dbReference>
<organism evidence="2 3">
    <name type="scientific">Cladophialophora immunda</name>
    <dbReference type="NCBI Taxonomy" id="569365"/>
    <lineage>
        <taxon>Eukaryota</taxon>
        <taxon>Fungi</taxon>
        <taxon>Dikarya</taxon>
        <taxon>Ascomycota</taxon>
        <taxon>Pezizomycotina</taxon>
        <taxon>Eurotiomycetes</taxon>
        <taxon>Chaetothyriomycetidae</taxon>
        <taxon>Chaetothyriales</taxon>
        <taxon>Herpotrichiellaceae</taxon>
        <taxon>Cladophialophora</taxon>
    </lineage>
</organism>
<evidence type="ECO:0000313" key="3">
    <source>
        <dbReference type="Proteomes" id="UP000054466"/>
    </source>
</evidence>